<dbReference type="CDD" id="cd02638">
    <property type="entry name" value="R3H_unknown_1"/>
    <property type="match status" value="1"/>
</dbReference>
<evidence type="ECO:0000313" key="4">
    <source>
        <dbReference type="Proteomes" id="UP000574191"/>
    </source>
</evidence>
<dbReference type="PANTHER" id="PTHR21678:SF6">
    <property type="entry name" value="R3H AND COILED-COIL DOMAIN-CONTAINING PROTEIN 1"/>
    <property type="match status" value="1"/>
</dbReference>
<sequence>AALALRSMDGVFLSPSEDEFVGRIAEELEHFMVQGQHQRVLLFPPLPSRLRYLIHRTVENMELLSSFSVGEGWRRRTVICHSAVRLPNEASSDQKPGTNPPRPQRPAQPWGRGGRGARLRHPGDTHGDNSRASVGSGRITRPPRKKPDKALYVPKGIRKKANWRERESPGAEPDGDAAPGGENCPRNSSGDTQQELGKGGGSPGKEGHVPGEGSAEHPLCEEKVPSLGNSSDSCEQGSRDKDCSHSPSSAHNKHPPEAREEEKEEEEDKEGSDVAEALWRGLDLAAGDREGTRQSGLEDDCTAELLAEIVGNLTVKDISIERISVDYSGYGEAQVSEGDLGHVTEIYDFPSSLKTEDLMEMFSDFHESGFKIQWVDDTHALGIFSSLSTASQALGRRYPCLKIRPLIHASKQAKVKALQRPKLLQLGKERPQTDTAVARRLVSHALGWRHRQQEPTGTEVFQPESLDQEE</sequence>
<evidence type="ECO:0000259" key="2">
    <source>
        <dbReference type="PROSITE" id="PS51061"/>
    </source>
</evidence>
<feature type="domain" description="R3H" evidence="2">
    <location>
        <begin position="18"/>
        <end position="83"/>
    </location>
</feature>
<feature type="region of interest" description="Disordered" evidence="1">
    <location>
        <begin position="451"/>
        <end position="470"/>
    </location>
</feature>
<dbReference type="GO" id="GO:0003676">
    <property type="term" value="F:nucleic acid binding"/>
    <property type="evidence" value="ECO:0007669"/>
    <property type="project" value="UniProtKB-UniRule"/>
</dbReference>
<keyword evidence="4" id="KW-1185">Reference proteome</keyword>
<dbReference type="Proteomes" id="UP000574191">
    <property type="component" value="Unassembled WGS sequence"/>
</dbReference>
<dbReference type="InterPro" id="IPR039884">
    <property type="entry name" value="R3HC1/R3HCL"/>
</dbReference>
<dbReference type="SUPFAM" id="SSF82708">
    <property type="entry name" value="R3H domain"/>
    <property type="match status" value="1"/>
</dbReference>
<organism evidence="3 4">
    <name type="scientific">Hypocryptadius cinnamomeus</name>
    <dbReference type="NCBI Taxonomy" id="589841"/>
    <lineage>
        <taxon>Eukaryota</taxon>
        <taxon>Metazoa</taxon>
        <taxon>Chordata</taxon>
        <taxon>Craniata</taxon>
        <taxon>Vertebrata</taxon>
        <taxon>Euteleostomi</taxon>
        <taxon>Archelosauria</taxon>
        <taxon>Archosauria</taxon>
        <taxon>Dinosauria</taxon>
        <taxon>Saurischia</taxon>
        <taxon>Theropoda</taxon>
        <taxon>Coelurosauria</taxon>
        <taxon>Aves</taxon>
        <taxon>Neognathae</taxon>
        <taxon>Neoaves</taxon>
        <taxon>Telluraves</taxon>
        <taxon>Australaves</taxon>
        <taxon>Passeriformes</taxon>
        <taxon>Sylvioidea</taxon>
        <taxon>Zosteropidae</taxon>
        <taxon>Hypocryptadius</taxon>
    </lineage>
</organism>
<dbReference type="Pfam" id="PF01424">
    <property type="entry name" value="R3H"/>
    <property type="match status" value="1"/>
</dbReference>
<reference evidence="3 4" key="1">
    <citation type="submission" date="2019-09" db="EMBL/GenBank/DDBJ databases">
        <title>Bird 10,000 Genomes (B10K) Project - Family phase.</title>
        <authorList>
            <person name="Zhang G."/>
        </authorList>
    </citation>
    <scope>NUCLEOTIDE SEQUENCE [LARGE SCALE GENOMIC DNA]</scope>
    <source>
        <strain evidence="3">B10K-DU-002-83</strain>
    </source>
</reference>
<feature type="non-terminal residue" evidence="3">
    <location>
        <position position="470"/>
    </location>
</feature>
<feature type="compositionally biased region" description="Polar residues" evidence="1">
    <location>
        <begin position="185"/>
        <end position="195"/>
    </location>
</feature>
<protein>
    <submittedName>
        <fullName evidence="3">R3HC1 protein</fullName>
    </submittedName>
</protein>
<evidence type="ECO:0000256" key="1">
    <source>
        <dbReference type="SAM" id="MobiDB-lite"/>
    </source>
</evidence>
<dbReference type="SMART" id="SM00393">
    <property type="entry name" value="R3H"/>
    <property type="match status" value="1"/>
</dbReference>
<feature type="compositionally biased region" description="Basic and acidic residues" evidence="1">
    <location>
        <begin position="205"/>
        <end position="224"/>
    </location>
</feature>
<feature type="non-terminal residue" evidence="3">
    <location>
        <position position="1"/>
    </location>
</feature>
<dbReference type="InterPro" id="IPR001374">
    <property type="entry name" value="R3H_dom"/>
</dbReference>
<dbReference type="PROSITE" id="PS51061">
    <property type="entry name" value="R3H"/>
    <property type="match status" value="1"/>
</dbReference>
<dbReference type="OrthoDB" id="5418203at2759"/>
<dbReference type="Gene3D" id="3.30.1370.50">
    <property type="entry name" value="R3H-like domain"/>
    <property type="match status" value="1"/>
</dbReference>
<comment type="caution">
    <text evidence="3">The sequence shown here is derived from an EMBL/GenBank/DDBJ whole genome shotgun (WGS) entry which is preliminary data.</text>
</comment>
<dbReference type="Gene3D" id="3.30.70.330">
    <property type="match status" value="1"/>
</dbReference>
<evidence type="ECO:0000313" key="3">
    <source>
        <dbReference type="EMBL" id="NXR88264.1"/>
    </source>
</evidence>
<proteinExistence type="predicted"/>
<dbReference type="EMBL" id="VYZP01023266">
    <property type="protein sequence ID" value="NXR88264.1"/>
    <property type="molecule type" value="Genomic_DNA"/>
</dbReference>
<feature type="compositionally biased region" description="Polar residues" evidence="1">
    <location>
        <begin position="227"/>
        <end position="236"/>
    </location>
</feature>
<dbReference type="AlphaFoldDB" id="A0A7L2PW45"/>
<dbReference type="InterPro" id="IPR036867">
    <property type="entry name" value="R3H_dom_sf"/>
</dbReference>
<dbReference type="PANTHER" id="PTHR21678">
    <property type="entry name" value="GROWTH INHIBITION AND DIFFERENTIATION RELATED PROTEIN 88"/>
    <property type="match status" value="1"/>
</dbReference>
<feature type="region of interest" description="Disordered" evidence="1">
    <location>
        <begin position="85"/>
        <end position="273"/>
    </location>
</feature>
<dbReference type="InterPro" id="IPR012677">
    <property type="entry name" value="Nucleotide-bd_a/b_plait_sf"/>
</dbReference>
<gene>
    <name evidence="3" type="primary">R3hcc1</name>
    <name evidence="3" type="ORF">HYPCIN_R09287</name>
</gene>
<accession>A0A7L2PW45</accession>
<name>A0A7L2PW45_9PASS</name>
<feature type="compositionally biased region" description="Low complexity" evidence="1">
    <location>
        <begin position="170"/>
        <end position="182"/>
    </location>
</feature>